<sequence length="156" mass="17045">MVRATGAVGAGASAAYVGCRSYSVLRSTQYGVPAPADRDHVHGPRMTHPPVSRRLRPRVWSRRHRLLSSDSPPTPLFALFIERNRPSHTPGSKMAGNSASLLPDPTADLNWNQYNGGKCSDVVRAPVELTWYPSLAGSNPRNFRTQRQCPPGEALC</sequence>
<reference evidence="2 3" key="1">
    <citation type="submission" date="2018-02" db="EMBL/GenBank/DDBJ databases">
        <title>The genomes of Aspergillus section Nigri reveals drivers in fungal speciation.</title>
        <authorList>
            <consortium name="DOE Joint Genome Institute"/>
            <person name="Vesth T.C."/>
            <person name="Nybo J."/>
            <person name="Theobald S."/>
            <person name="Brandl J."/>
            <person name="Frisvad J.C."/>
            <person name="Nielsen K.F."/>
            <person name="Lyhne E.K."/>
            <person name="Kogle M.E."/>
            <person name="Kuo A."/>
            <person name="Riley R."/>
            <person name="Clum A."/>
            <person name="Nolan M."/>
            <person name="Lipzen A."/>
            <person name="Salamov A."/>
            <person name="Henrissat B."/>
            <person name="Wiebenga A."/>
            <person name="De vries R.P."/>
            <person name="Grigoriev I.V."/>
            <person name="Mortensen U.H."/>
            <person name="Andersen M.R."/>
            <person name="Baker S.E."/>
        </authorList>
    </citation>
    <scope>NUCLEOTIDE SEQUENCE [LARGE SCALE GENOMIC DNA]</scope>
    <source>
        <strain evidence="2 3">CBS 707.79</strain>
    </source>
</reference>
<feature type="region of interest" description="Disordered" evidence="1">
    <location>
        <begin position="35"/>
        <end position="54"/>
    </location>
</feature>
<organism evidence="2 3">
    <name type="scientific">Aspergillus ellipticus CBS 707.79</name>
    <dbReference type="NCBI Taxonomy" id="1448320"/>
    <lineage>
        <taxon>Eukaryota</taxon>
        <taxon>Fungi</taxon>
        <taxon>Dikarya</taxon>
        <taxon>Ascomycota</taxon>
        <taxon>Pezizomycotina</taxon>
        <taxon>Eurotiomycetes</taxon>
        <taxon>Eurotiomycetidae</taxon>
        <taxon>Eurotiales</taxon>
        <taxon>Aspergillaceae</taxon>
        <taxon>Aspergillus</taxon>
        <taxon>Aspergillus subgen. Circumdati</taxon>
    </lineage>
</organism>
<evidence type="ECO:0000313" key="2">
    <source>
        <dbReference type="EMBL" id="PYH90419.1"/>
    </source>
</evidence>
<dbReference type="EMBL" id="KZ825984">
    <property type="protein sequence ID" value="PYH90419.1"/>
    <property type="molecule type" value="Genomic_DNA"/>
</dbReference>
<dbReference type="VEuPathDB" id="FungiDB:BO71DRAFT_402239"/>
<proteinExistence type="predicted"/>
<evidence type="ECO:0000256" key="1">
    <source>
        <dbReference type="SAM" id="MobiDB-lite"/>
    </source>
</evidence>
<evidence type="ECO:0000313" key="3">
    <source>
        <dbReference type="Proteomes" id="UP000247810"/>
    </source>
</evidence>
<gene>
    <name evidence="2" type="ORF">BO71DRAFT_402239</name>
</gene>
<name>A0A319D086_9EURO</name>
<accession>A0A319D086</accession>
<dbReference type="AlphaFoldDB" id="A0A319D086"/>
<feature type="non-terminal residue" evidence="2">
    <location>
        <position position="156"/>
    </location>
</feature>
<dbReference type="Proteomes" id="UP000247810">
    <property type="component" value="Unassembled WGS sequence"/>
</dbReference>
<protein>
    <submittedName>
        <fullName evidence="2">Uncharacterized protein</fullName>
    </submittedName>
</protein>
<keyword evidence="3" id="KW-1185">Reference proteome</keyword>